<feature type="signal peptide" evidence="1">
    <location>
        <begin position="1"/>
        <end position="28"/>
    </location>
</feature>
<comment type="caution">
    <text evidence="2">The sequence shown here is derived from an EMBL/GenBank/DDBJ whole genome shotgun (WGS) entry which is preliminary data.</text>
</comment>
<feature type="chain" id="PRO_5029510557" evidence="1">
    <location>
        <begin position="29"/>
        <end position="397"/>
    </location>
</feature>
<dbReference type="AlphaFoldDB" id="A0A7I8VCM5"/>
<reference evidence="2 3" key="1">
    <citation type="submission" date="2020-08" db="EMBL/GenBank/DDBJ databases">
        <authorList>
            <person name="Hejnol A."/>
        </authorList>
    </citation>
    <scope>NUCLEOTIDE SEQUENCE [LARGE SCALE GENOMIC DNA]</scope>
</reference>
<protein>
    <submittedName>
        <fullName evidence="2">DgyrCDS3246</fullName>
    </submittedName>
</protein>
<evidence type="ECO:0000313" key="3">
    <source>
        <dbReference type="Proteomes" id="UP000549394"/>
    </source>
</evidence>
<dbReference type="EMBL" id="CAJFCJ010000005">
    <property type="protein sequence ID" value="CAD5114101.1"/>
    <property type="molecule type" value="Genomic_DNA"/>
</dbReference>
<organism evidence="2 3">
    <name type="scientific">Dimorphilus gyrociliatus</name>
    <dbReference type="NCBI Taxonomy" id="2664684"/>
    <lineage>
        <taxon>Eukaryota</taxon>
        <taxon>Metazoa</taxon>
        <taxon>Spiralia</taxon>
        <taxon>Lophotrochozoa</taxon>
        <taxon>Annelida</taxon>
        <taxon>Polychaeta</taxon>
        <taxon>Polychaeta incertae sedis</taxon>
        <taxon>Dinophilidae</taxon>
        <taxon>Dimorphilus</taxon>
    </lineage>
</organism>
<sequence>MNLGYSLVFFLLKQCFLFSVVCWRRSYASVVSFYPNSLFWAVPEDDTYEGGGQTSIFKDVNYQVQERGFLIQWTYLRKNSDVCFLDFWLFTPSNKFELITKSKLPPGPFDTVTHYTLDYPLQVDQDLYMGIRPGPSDDKCIAKLESDSSYTSNFNFPNRYTSSGTASQVGDTITASSTGSRVYFFQSTVLKGSLVPIIYLKTSTTDYAFASKLKLSFSLSESHSTLMLETKVFSVINAVVLISNSEPLQEIFVHISTRPDDKQSKNLCKMSIPTSNSNKQIIVEFTCSEKNSGKFIFLESIMTFQSTDLYIIGEAIAETEFKWTPIPPQKIQNDYQIRVASIKRCIDECEQAANCNSAAVGEASCILNIENSLIDFHTKHTNVLILYKTYFKFENIC</sequence>
<accession>A0A7I8VCM5</accession>
<evidence type="ECO:0000256" key="1">
    <source>
        <dbReference type="SAM" id="SignalP"/>
    </source>
</evidence>
<proteinExistence type="predicted"/>
<gene>
    <name evidence="2" type="ORF">DGYR_LOCUS2989</name>
</gene>
<keyword evidence="3" id="KW-1185">Reference proteome</keyword>
<dbReference type="Proteomes" id="UP000549394">
    <property type="component" value="Unassembled WGS sequence"/>
</dbReference>
<name>A0A7I8VCM5_9ANNE</name>
<keyword evidence="1" id="KW-0732">Signal</keyword>
<evidence type="ECO:0000313" key="2">
    <source>
        <dbReference type="EMBL" id="CAD5114101.1"/>
    </source>
</evidence>